<dbReference type="InterPro" id="IPR011025">
    <property type="entry name" value="GproteinA_insert"/>
</dbReference>
<feature type="binding site" evidence="6">
    <location>
        <begin position="151"/>
        <end position="155"/>
    </location>
    <ligand>
        <name>GTP</name>
        <dbReference type="ChEBI" id="CHEBI:37565"/>
    </ligand>
</feature>
<dbReference type="AlphaFoldDB" id="A0A1Y2M0X1"/>
<dbReference type="Gene3D" id="1.10.400.10">
    <property type="entry name" value="GI Alpha 1, domain 2-like"/>
    <property type="match status" value="1"/>
</dbReference>
<dbReference type="OMA" id="HFTCANI"/>
<proteinExistence type="predicted"/>
<evidence type="ECO:0000313" key="7">
    <source>
        <dbReference type="EMBL" id="OSS48878.1"/>
    </source>
</evidence>
<dbReference type="InterPro" id="IPR001019">
    <property type="entry name" value="Gprotein_alpha_su"/>
</dbReference>
<reference evidence="7 8" key="1">
    <citation type="journal article" date="2017" name="Genome Announc.">
        <title>Genome sequence of the saprophytic ascomycete Epicoccum nigrum ICMP 19927 strain isolated from New Zealand.</title>
        <authorList>
            <person name="Fokin M."/>
            <person name="Fleetwood D."/>
            <person name="Weir B.S."/>
            <person name="Villas-Boas S.G."/>
        </authorList>
    </citation>
    <scope>NUCLEOTIDE SEQUENCE [LARGE SCALE GENOMIC DNA]</scope>
    <source>
        <strain evidence="7 8">ICMP 19927</strain>
    </source>
</reference>
<dbReference type="GO" id="GO:0005525">
    <property type="term" value="F:GTP binding"/>
    <property type="evidence" value="ECO:0007669"/>
    <property type="project" value="UniProtKB-KW"/>
</dbReference>
<dbReference type="Proteomes" id="UP000193240">
    <property type="component" value="Unassembled WGS sequence"/>
</dbReference>
<evidence type="ECO:0000256" key="2">
    <source>
        <dbReference type="ARBA" id="ARBA00022741"/>
    </source>
</evidence>
<dbReference type="GO" id="GO:0046872">
    <property type="term" value="F:metal ion binding"/>
    <property type="evidence" value="ECO:0007669"/>
    <property type="project" value="UniProtKB-KW"/>
</dbReference>
<dbReference type="PANTHER" id="PTHR10218">
    <property type="entry name" value="GTP-BINDING PROTEIN ALPHA SUBUNIT"/>
    <property type="match status" value="1"/>
</dbReference>
<dbReference type="GO" id="GO:0001664">
    <property type="term" value="F:G protein-coupled receptor binding"/>
    <property type="evidence" value="ECO:0007669"/>
    <property type="project" value="TreeGrafter"/>
</dbReference>
<evidence type="ECO:0000256" key="3">
    <source>
        <dbReference type="ARBA" id="ARBA00022842"/>
    </source>
</evidence>
<dbReference type="EMBL" id="KZ107845">
    <property type="protein sequence ID" value="OSS48878.1"/>
    <property type="molecule type" value="Genomic_DNA"/>
</dbReference>
<dbReference type="SUPFAM" id="SSF47895">
    <property type="entry name" value="Transducin (alpha subunit), insertion domain"/>
    <property type="match status" value="1"/>
</dbReference>
<dbReference type="SUPFAM" id="SSF52540">
    <property type="entry name" value="P-loop containing nucleoside triphosphate hydrolases"/>
    <property type="match status" value="1"/>
</dbReference>
<evidence type="ECO:0008006" key="9">
    <source>
        <dbReference type="Google" id="ProtNLM"/>
    </source>
</evidence>
<dbReference type="InterPro" id="IPR027417">
    <property type="entry name" value="P-loop_NTPase"/>
</dbReference>
<organism evidence="7 8">
    <name type="scientific">Epicoccum nigrum</name>
    <name type="common">Soil fungus</name>
    <name type="synonym">Epicoccum purpurascens</name>
    <dbReference type="NCBI Taxonomy" id="105696"/>
    <lineage>
        <taxon>Eukaryota</taxon>
        <taxon>Fungi</taxon>
        <taxon>Dikarya</taxon>
        <taxon>Ascomycota</taxon>
        <taxon>Pezizomycotina</taxon>
        <taxon>Dothideomycetes</taxon>
        <taxon>Pleosporomycetidae</taxon>
        <taxon>Pleosporales</taxon>
        <taxon>Pleosporineae</taxon>
        <taxon>Didymellaceae</taxon>
        <taxon>Epicoccum</taxon>
    </lineage>
</organism>
<dbReference type="PANTHER" id="PTHR10218:SF369">
    <property type="entry name" value="GUANINE NUCLEOTIDE-BINDING PROTEIN ALPHA-2 SUBUNIT"/>
    <property type="match status" value="1"/>
</dbReference>
<sequence>MGEILQQLMDGSEINLAKSDLAHHRNNVHRYVATCAKALIDSIKDSDVHLSSDANHCYNYLCNLVADSGATINEETGRAIDAIWRDNSINKEFYLEYGLTSSARYFFDGINRIAAPNYTPTDADIIRSRRLHRGVFEYGFDIDGLTINFVDVGSQSSQRGKWIHQFSEVTAVLFVVDILCYDNYISEHNEMKDRLVLFDSVINSKWFPNNTIVLFLSNISEFRRKLARSPLRDHFPGFDGSKNPDQAAEYLVHQFKQMDRSLRNRLYTYTVDPYDASNIRLVAAAINEDLRRRSQA</sequence>
<evidence type="ECO:0000256" key="6">
    <source>
        <dbReference type="PIRSR" id="PIRSR601019-1"/>
    </source>
</evidence>
<protein>
    <recommendedName>
        <fullName evidence="9">G protein alpha subunit</fullName>
    </recommendedName>
</protein>
<dbReference type="GO" id="GO:0003924">
    <property type="term" value="F:GTPase activity"/>
    <property type="evidence" value="ECO:0007669"/>
    <property type="project" value="InterPro"/>
</dbReference>
<keyword evidence="5" id="KW-0807">Transducer</keyword>
<name>A0A1Y2M0X1_EPING</name>
<dbReference type="InParanoid" id="A0A1Y2M0X1"/>
<evidence type="ECO:0000256" key="5">
    <source>
        <dbReference type="ARBA" id="ARBA00023224"/>
    </source>
</evidence>
<keyword evidence="4 6" id="KW-0342">GTP-binding</keyword>
<dbReference type="STRING" id="105696.A0A1Y2M0X1"/>
<evidence type="ECO:0000256" key="1">
    <source>
        <dbReference type="ARBA" id="ARBA00022723"/>
    </source>
</evidence>
<keyword evidence="1" id="KW-0479">Metal-binding</keyword>
<dbReference type="Gene3D" id="3.40.50.300">
    <property type="entry name" value="P-loop containing nucleotide triphosphate hydrolases"/>
    <property type="match status" value="1"/>
</dbReference>
<keyword evidence="3" id="KW-0460">Magnesium</keyword>
<dbReference type="GO" id="GO:0007189">
    <property type="term" value="P:adenylate cyclase-activating G protein-coupled receptor signaling pathway"/>
    <property type="evidence" value="ECO:0007669"/>
    <property type="project" value="TreeGrafter"/>
</dbReference>
<accession>A0A1Y2M0X1</accession>
<dbReference type="SMART" id="SM00275">
    <property type="entry name" value="G_alpha"/>
    <property type="match status" value="1"/>
</dbReference>
<dbReference type="GO" id="GO:0031683">
    <property type="term" value="F:G-protein beta/gamma-subunit complex binding"/>
    <property type="evidence" value="ECO:0007669"/>
    <property type="project" value="InterPro"/>
</dbReference>
<dbReference type="Pfam" id="PF00503">
    <property type="entry name" value="G-alpha"/>
    <property type="match status" value="1"/>
</dbReference>
<dbReference type="PRINTS" id="PR00318">
    <property type="entry name" value="GPROTEINA"/>
</dbReference>
<dbReference type="PROSITE" id="PS51882">
    <property type="entry name" value="G_ALPHA"/>
    <property type="match status" value="1"/>
</dbReference>
<keyword evidence="8" id="KW-1185">Reference proteome</keyword>
<evidence type="ECO:0000256" key="4">
    <source>
        <dbReference type="ARBA" id="ARBA00023134"/>
    </source>
</evidence>
<gene>
    <name evidence="7" type="ORF">B5807_07177</name>
</gene>
<evidence type="ECO:0000313" key="8">
    <source>
        <dbReference type="Proteomes" id="UP000193240"/>
    </source>
</evidence>
<dbReference type="GO" id="GO:0005834">
    <property type="term" value="C:heterotrimeric G-protein complex"/>
    <property type="evidence" value="ECO:0007669"/>
    <property type="project" value="TreeGrafter"/>
</dbReference>
<dbReference type="GO" id="GO:0005737">
    <property type="term" value="C:cytoplasm"/>
    <property type="evidence" value="ECO:0007669"/>
    <property type="project" value="TreeGrafter"/>
</dbReference>
<keyword evidence="2 6" id="KW-0547">Nucleotide-binding</keyword>
<dbReference type="FunFam" id="3.40.50.300:FF:000692">
    <property type="entry name" value="Guanine nucleotide-binding protein subunit alpha"/>
    <property type="match status" value="1"/>
</dbReference>